<accession>A0A8S5NMX3</accession>
<organism evidence="2">
    <name type="scientific">Myoviridae sp. ctkOm7</name>
    <dbReference type="NCBI Taxonomy" id="2826690"/>
    <lineage>
        <taxon>Viruses</taxon>
        <taxon>Duplodnaviria</taxon>
        <taxon>Heunggongvirae</taxon>
        <taxon>Uroviricota</taxon>
        <taxon>Caudoviricetes</taxon>
    </lineage>
</organism>
<reference evidence="2" key="1">
    <citation type="journal article" date="2021" name="Proc. Natl. Acad. Sci. U.S.A.">
        <title>A Catalog of Tens of Thousands of Viruses from Human Metagenomes Reveals Hidden Associations with Chronic Diseases.</title>
        <authorList>
            <person name="Tisza M.J."/>
            <person name="Buck C.B."/>
        </authorList>
    </citation>
    <scope>NUCLEOTIDE SEQUENCE</scope>
    <source>
        <strain evidence="2">CtkOm7</strain>
    </source>
</reference>
<keyword evidence="1" id="KW-0472">Membrane</keyword>
<name>A0A8S5NMX3_9CAUD</name>
<dbReference type="EMBL" id="BK015199">
    <property type="protein sequence ID" value="DAD95716.1"/>
    <property type="molecule type" value="Genomic_DNA"/>
</dbReference>
<keyword evidence="1" id="KW-0812">Transmembrane</keyword>
<evidence type="ECO:0000256" key="1">
    <source>
        <dbReference type="SAM" id="Phobius"/>
    </source>
</evidence>
<keyword evidence="1" id="KW-1133">Transmembrane helix</keyword>
<protein>
    <submittedName>
        <fullName evidence="2">Myc target protein 1</fullName>
    </submittedName>
</protein>
<proteinExistence type="predicted"/>
<feature type="transmembrane region" description="Helical" evidence="1">
    <location>
        <begin position="6"/>
        <end position="31"/>
    </location>
</feature>
<sequence>MGVSMLCGMIVGAIIFCAGAFVGAVMVGVGANIEKGKITKNHAAEK</sequence>
<evidence type="ECO:0000313" key="2">
    <source>
        <dbReference type="EMBL" id="DAD95716.1"/>
    </source>
</evidence>